<dbReference type="SMART" id="SM00418">
    <property type="entry name" value="HTH_ARSR"/>
    <property type="match status" value="1"/>
</dbReference>
<evidence type="ECO:0000313" key="6">
    <source>
        <dbReference type="Proteomes" id="UP000677804"/>
    </source>
</evidence>
<dbReference type="NCBIfam" id="NF033788">
    <property type="entry name" value="HTH_metalloreg"/>
    <property type="match status" value="1"/>
</dbReference>
<dbReference type="InterPro" id="IPR036388">
    <property type="entry name" value="WH-like_DNA-bd_sf"/>
</dbReference>
<dbReference type="Pfam" id="PF01022">
    <property type="entry name" value="HTH_5"/>
    <property type="match status" value="1"/>
</dbReference>
<dbReference type="PANTHER" id="PTHR33154:SF18">
    <property type="entry name" value="ARSENICAL RESISTANCE OPERON REPRESSOR"/>
    <property type="match status" value="1"/>
</dbReference>
<proteinExistence type="predicted"/>
<dbReference type="PANTHER" id="PTHR33154">
    <property type="entry name" value="TRANSCRIPTIONAL REGULATOR, ARSR FAMILY"/>
    <property type="match status" value="1"/>
</dbReference>
<keyword evidence="6" id="KW-1185">Reference proteome</keyword>
<evidence type="ECO:0000256" key="3">
    <source>
        <dbReference type="ARBA" id="ARBA00023163"/>
    </source>
</evidence>
<gene>
    <name evidence="5" type="ORF">KG103_14785</name>
</gene>
<dbReference type="PROSITE" id="PS50987">
    <property type="entry name" value="HTH_ARSR_2"/>
    <property type="match status" value="1"/>
</dbReference>
<dbReference type="Gene3D" id="1.10.10.10">
    <property type="entry name" value="Winged helix-like DNA-binding domain superfamily/Winged helix DNA-binding domain"/>
    <property type="match status" value="1"/>
</dbReference>
<keyword evidence="2" id="KW-0238">DNA-binding</keyword>
<dbReference type="InterPro" id="IPR011991">
    <property type="entry name" value="ArsR-like_HTH"/>
</dbReference>
<evidence type="ECO:0000256" key="2">
    <source>
        <dbReference type="ARBA" id="ARBA00023125"/>
    </source>
</evidence>
<keyword evidence="1" id="KW-0805">Transcription regulation</keyword>
<evidence type="ECO:0000313" key="5">
    <source>
        <dbReference type="EMBL" id="QVI61707.1"/>
    </source>
</evidence>
<name>A0ABX8D7G6_9CELL</name>
<dbReference type="InterPro" id="IPR001845">
    <property type="entry name" value="HTH_ArsR_DNA-bd_dom"/>
</dbReference>
<evidence type="ECO:0000259" key="4">
    <source>
        <dbReference type="PROSITE" id="PS50987"/>
    </source>
</evidence>
<sequence length="147" mass="15049">MTAVSASAAATQDAPLDDHPHADVAQILHALAEPTRLSLVHTLAGGTYRVVELTSTLGLAQSTVSAHLAVLRLAGLVTATPEGRATRYALADPEIDEVLAAAERFVARQREGQAPGAGSSTWQHLEAARRGLAAGGGDGRLAERAGG</sequence>
<dbReference type="SUPFAM" id="SSF46785">
    <property type="entry name" value="Winged helix' DNA-binding domain"/>
    <property type="match status" value="1"/>
</dbReference>
<protein>
    <submittedName>
        <fullName evidence="5">Helix-turn-helix transcriptional regulator</fullName>
    </submittedName>
</protein>
<keyword evidence="3" id="KW-0804">Transcription</keyword>
<accession>A0ABX8D7G6</accession>
<feature type="domain" description="HTH arsR-type" evidence="4">
    <location>
        <begin position="16"/>
        <end position="110"/>
    </location>
</feature>
<reference evidence="5 6" key="1">
    <citation type="submission" date="2021-05" db="EMBL/GenBank/DDBJ databases">
        <title>Novel species in genus Cellulomonas.</title>
        <authorList>
            <person name="Zhang G."/>
        </authorList>
    </citation>
    <scope>NUCLEOTIDE SEQUENCE [LARGE SCALE GENOMIC DNA]</scope>
    <source>
        <strain evidence="6">zg-ZUI222</strain>
    </source>
</reference>
<organism evidence="5 6">
    <name type="scientific">Cellulomonas wangleii</name>
    <dbReference type="NCBI Taxonomy" id="2816956"/>
    <lineage>
        <taxon>Bacteria</taxon>
        <taxon>Bacillati</taxon>
        <taxon>Actinomycetota</taxon>
        <taxon>Actinomycetes</taxon>
        <taxon>Micrococcales</taxon>
        <taxon>Cellulomonadaceae</taxon>
        <taxon>Cellulomonas</taxon>
    </lineage>
</organism>
<evidence type="ECO:0000256" key="1">
    <source>
        <dbReference type="ARBA" id="ARBA00023015"/>
    </source>
</evidence>
<dbReference type="InterPro" id="IPR036390">
    <property type="entry name" value="WH_DNA-bd_sf"/>
</dbReference>
<dbReference type="CDD" id="cd00090">
    <property type="entry name" value="HTH_ARSR"/>
    <property type="match status" value="1"/>
</dbReference>
<dbReference type="InterPro" id="IPR051081">
    <property type="entry name" value="HTH_MetalResp_TranReg"/>
</dbReference>
<dbReference type="PRINTS" id="PR00778">
    <property type="entry name" value="HTHARSR"/>
</dbReference>
<dbReference type="Proteomes" id="UP000677804">
    <property type="component" value="Chromosome"/>
</dbReference>
<dbReference type="EMBL" id="CP074405">
    <property type="protein sequence ID" value="QVI61707.1"/>
    <property type="molecule type" value="Genomic_DNA"/>
</dbReference>
<dbReference type="RefSeq" id="WP_207339874.1">
    <property type="nucleotide sequence ID" value="NZ_CP074405.1"/>
</dbReference>